<dbReference type="PANTHER" id="PTHR13285:SF23">
    <property type="entry name" value="TEICHOIC ACID D-ALANYLTRANSFERASE"/>
    <property type="match status" value="1"/>
</dbReference>
<dbReference type="PIRSF" id="PIRSF016636">
    <property type="entry name" value="AlgI_DltB"/>
    <property type="match status" value="1"/>
</dbReference>
<dbReference type="Pfam" id="PF03062">
    <property type="entry name" value="MBOAT"/>
    <property type="match status" value="1"/>
</dbReference>
<comment type="subcellular location">
    <subcellularLocation>
        <location evidence="1">Cell membrane</location>
        <topology evidence="1">Multi-pass membrane protein</topology>
    </subcellularLocation>
</comment>
<keyword evidence="7 9" id="KW-0472">Membrane</keyword>
<keyword evidence="4 9" id="KW-0808">Transferase</keyword>
<feature type="transmembrane region" description="Helical" evidence="10">
    <location>
        <begin position="148"/>
        <end position="166"/>
    </location>
</feature>
<evidence type="ECO:0000256" key="1">
    <source>
        <dbReference type="ARBA" id="ARBA00004651"/>
    </source>
</evidence>
<dbReference type="EMBL" id="CP000473">
    <property type="protein sequence ID" value="ABJ82094.1"/>
    <property type="molecule type" value="Genomic_DNA"/>
</dbReference>
<evidence type="ECO:0000256" key="4">
    <source>
        <dbReference type="ARBA" id="ARBA00022679"/>
    </source>
</evidence>
<keyword evidence="5 10" id="KW-0812">Transmembrane</keyword>
<dbReference type="GO" id="GO:0005886">
    <property type="term" value="C:plasma membrane"/>
    <property type="evidence" value="ECO:0007669"/>
    <property type="project" value="UniProtKB-SubCell"/>
</dbReference>
<dbReference type="PIRSF" id="PIRSF500217">
    <property type="entry name" value="AlgI"/>
    <property type="match status" value="1"/>
</dbReference>
<dbReference type="GO" id="GO:0016746">
    <property type="term" value="F:acyltransferase activity"/>
    <property type="evidence" value="ECO:0007669"/>
    <property type="project" value="UniProtKB-KW"/>
</dbReference>
<evidence type="ECO:0000256" key="8">
    <source>
        <dbReference type="ARBA" id="ARBA00023315"/>
    </source>
</evidence>
<dbReference type="InterPro" id="IPR024194">
    <property type="entry name" value="Ac/AlaTfrase_AlgI/DltB"/>
</dbReference>
<keyword evidence="3 9" id="KW-1003">Cell membrane</keyword>
<evidence type="ECO:0000256" key="7">
    <source>
        <dbReference type="ARBA" id="ARBA00023136"/>
    </source>
</evidence>
<accession>Q02A32</accession>
<dbReference type="STRING" id="234267.Acid_1100"/>
<feature type="transmembrane region" description="Helical" evidence="10">
    <location>
        <begin position="307"/>
        <end position="328"/>
    </location>
</feature>
<evidence type="ECO:0000256" key="2">
    <source>
        <dbReference type="ARBA" id="ARBA00010323"/>
    </source>
</evidence>
<feature type="transmembrane region" description="Helical" evidence="10">
    <location>
        <begin position="358"/>
        <end position="378"/>
    </location>
</feature>
<proteinExistence type="inferred from homology"/>
<evidence type="ECO:0000256" key="9">
    <source>
        <dbReference type="PIRNR" id="PIRNR016636"/>
    </source>
</evidence>
<evidence type="ECO:0000256" key="5">
    <source>
        <dbReference type="ARBA" id="ARBA00022692"/>
    </source>
</evidence>
<evidence type="ECO:0000313" key="11">
    <source>
        <dbReference type="EMBL" id="ABJ82094.1"/>
    </source>
</evidence>
<dbReference type="InterPro" id="IPR004299">
    <property type="entry name" value="MBOAT_fam"/>
</dbReference>
<feature type="transmembrane region" description="Helical" evidence="10">
    <location>
        <begin position="46"/>
        <end position="64"/>
    </location>
</feature>
<dbReference type="HOGENOM" id="CLU_025255_1_1_0"/>
<keyword evidence="6 10" id="KW-1133">Transmembrane helix</keyword>
<organism evidence="11">
    <name type="scientific">Solibacter usitatus (strain Ellin6076)</name>
    <dbReference type="NCBI Taxonomy" id="234267"/>
    <lineage>
        <taxon>Bacteria</taxon>
        <taxon>Pseudomonadati</taxon>
        <taxon>Acidobacteriota</taxon>
        <taxon>Terriglobia</taxon>
        <taxon>Bryobacterales</taxon>
        <taxon>Solibacteraceae</taxon>
        <taxon>Candidatus Solibacter</taxon>
    </lineage>
</organism>
<dbReference type="InParanoid" id="Q02A32"/>
<dbReference type="GO" id="GO:0042121">
    <property type="term" value="P:alginic acid biosynthetic process"/>
    <property type="evidence" value="ECO:0007669"/>
    <property type="project" value="InterPro"/>
</dbReference>
<name>Q02A32_SOLUE</name>
<comment type="similarity">
    <text evidence="2 9">Belongs to the membrane-bound acyltransferase family.</text>
</comment>
<dbReference type="AlphaFoldDB" id="Q02A32"/>
<dbReference type="PANTHER" id="PTHR13285">
    <property type="entry name" value="ACYLTRANSFERASE"/>
    <property type="match status" value="1"/>
</dbReference>
<evidence type="ECO:0000256" key="3">
    <source>
        <dbReference type="ARBA" id="ARBA00022475"/>
    </source>
</evidence>
<evidence type="ECO:0000256" key="6">
    <source>
        <dbReference type="ARBA" id="ARBA00022989"/>
    </source>
</evidence>
<feature type="transmembrane region" description="Helical" evidence="10">
    <location>
        <begin position="433"/>
        <end position="462"/>
    </location>
</feature>
<feature type="transmembrane region" description="Helical" evidence="10">
    <location>
        <begin position="214"/>
        <end position="236"/>
    </location>
</feature>
<keyword evidence="8 9" id="KW-0012">Acyltransferase</keyword>
<feature type="transmembrane region" description="Helical" evidence="10">
    <location>
        <begin position="109"/>
        <end position="127"/>
    </location>
</feature>
<dbReference type="InterPro" id="IPR028362">
    <property type="entry name" value="AlgI"/>
</dbReference>
<dbReference type="eggNOG" id="COG1696">
    <property type="taxonomic scope" value="Bacteria"/>
</dbReference>
<evidence type="ECO:0000256" key="10">
    <source>
        <dbReference type="SAM" id="Phobius"/>
    </source>
</evidence>
<protein>
    <submittedName>
        <fullName evidence="11">Membrane bound O-acyl transferase, MBOAT family protein</fullName>
    </submittedName>
</protein>
<feature type="transmembrane region" description="Helical" evidence="10">
    <location>
        <begin position="76"/>
        <end position="97"/>
    </location>
</feature>
<dbReference type="InterPro" id="IPR051085">
    <property type="entry name" value="MB_O-acyltransferase"/>
</dbReference>
<sequence length="464" mass="52447">MLFNTTQFFVFLAVVLALFYLSPRGLRKYILLAASYYFYGSWNAKFIALLLTLTAIDYVAGLWLERVPSGARRKAVLIFSLAANLGFLGFFKYYNFLAGNLALATGRPVNSFLLQIVLPLGISFHTFQSMSYVIDVYRGKQPAVRNPVDYALFICFFPQLVAGPIVRARDFFRDLWGWKQPSADDVARGVFLVALGLTKKMAFADQFAQVANAYFADVAASPGALAAWSGVFAFALQIYFDFSGYTDMAIGMAKLLGFHFPINFRRPYLAASITDFWRRWHISLSTWLRDYLYIPLGGSREGRLKTYCNLMLTMLLGGLWHGASWNFLVWGGYQGALLAIERLVRGEHAAEEVWNWSYPLRAILTFALACVGWVFFRAADLKQGVYILGQMFHGNAGKLLLEPWHFELAVLALILAIGEEKREWFERAIRAPAPIYACALAAMLFCLEIFAVMDAAIPFIYFQF</sequence>
<dbReference type="KEGG" id="sus:Acid_1100"/>
<reference evidence="11" key="1">
    <citation type="submission" date="2006-10" db="EMBL/GenBank/DDBJ databases">
        <title>Complete sequence of Solibacter usitatus Ellin6076.</title>
        <authorList>
            <consortium name="US DOE Joint Genome Institute"/>
            <person name="Copeland A."/>
            <person name="Lucas S."/>
            <person name="Lapidus A."/>
            <person name="Barry K."/>
            <person name="Detter J.C."/>
            <person name="Glavina del Rio T."/>
            <person name="Hammon N."/>
            <person name="Israni S."/>
            <person name="Dalin E."/>
            <person name="Tice H."/>
            <person name="Pitluck S."/>
            <person name="Thompson L.S."/>
            <person name="Brettin T."/>
            <person name="Bruce D."/>
            <person name="Han C."/>
            <person name="Tapia R."/>
            <person name="Gilna P."/>
            <person name="Schmutz J."/>
            <person name="Larimer F."/>
            <person name="Land M."/>
            <person name="Hauser L."/>
            <person name="Kyrpides N."/>
            <person name="Mikhailova N."/>
            <person name="Janssen P.H."/>
            <person name="Kuske C.R."/>
            <person name="Richardson P."/>
        </authorList>
    </citation>
    <scope>NUCLEOTIDE SEQUENCE</scope>
    <source>
        <strain evidence="11">Ellin6076</strain>
    </source>
</reference>
<gene>
    <name evidence="11" type="ordered locus">Acid_1100</name>
</gene>
<dbReference type="OrthoDB" id="9805788at2"/>